<dbReference type="AlphaFoldDB" id="A0A562RQ96"/>
<dbReference type="GO" id="GO:0033922">
    <property type="term" value="F:peptidoglycan beta-N-acetylmuramidase activity"/>
    <property type="evidence" value="ECO:0007669"/>
    <property type="project" value="InterPro"/>
</dbReference>
<dbReference type="OrthoDB" id="5705574at2"/>
<dbReference type="PIRSF" id="PIRSF016719">
    <property type="entry name" value="UCP016719"/>
    <property type="match status" value="1"/>
</dbReference>
<evidence type="ECO:0000313" key="4">
    <source>
        <dbReference type="Proteomes" id="UP000318307"/>
    </source>
</evidence>
<dbReference type="Gene3D" id="3.40.50.12170">
    <property type="entry name" value="Uncharacterised protein PF07075, DUF1343"/>
    <property type="match status" value="1"/>
</dbReference>
<sequence>MTQTGLENLLKNPPAFLKNKKLGLLANPASIGPDFTHAKDLIHRRFPGQLSALFSPQHGFFAEKQDNMIESDHSHDRVLGIPVFSLYGETRIPTKEMLAHIDILLVDIQDVGTRVYTFIHTLALCMEAARDADVSILVLDRPNPVSGMKVEGNVLEPEYASFVGLYPIPMRHGLTIGEYALMINKRFDIAASLAVVPMTGWQREMFFKDTGLPWVLPSPNMPTPETALVYPGQVLWEGSNLSEGRGTTKPFEFFGAPWLDTDAIIRKIPEDALGGSVLRPVIFEPTSGKQAGQACRGFQIHVTSPEKHNSCYQSLCLLKAVMERHPNNFSFKNPPYEYENEMLPMDMILGSKRLREAISAGESVAELRNNWLEAKRDYCRQAEEFLLYGPKTSFDF</sequence>
<evidence type="ECO:0000259" key="1">
    <source>
        <dbReference type="Pfam" id="PF07075"/>
    </source>
</evidence>
<dbReference type="Pfam" id="PF07075">
    <property type="entry name" value="NamZ_N"/>
    <property type="match status" value="1"/>
</dbReference>
<protein>
    <submittedName>
        <fullName evidence="3">Uncharacterized protein YbbC (DUF1343 family)</fullName>
    </submittedName>
</protein>
<feature type="domain" description="Peptidoglycan beta-N-acetylmuramidase NamZ C-terminal" evidence="2">
    <location>
        <begin position="228"/>
        <end position="388"/>
    </location>
</feature>
<accession>A0A562RQ96</accession>
<organism evidence="3 4">
    <name type="scientific">Desulfobotulus alkaliphilus</name>
    <dbReference type="NCBI Taxonomy" id="622671"/>
    <lineage>
        <taxon>Bacteria</taxon>
        <taxon>Pseudomonadati</taxon>
        <taxon>Thermodesulfobacteriota</taxon>
        <taxon>Desulfobacteria</taxon>
        <taxon>Desulfobacterales</taxon>
        <taxon>Desulfobacteraceae</taxon>
        <taxon>Desulfobotulus</taxon>
    </lineage>
</organism>
<dbReference type="PANTHER" id="PTHR42915">
    <property type="entry name" value="HYPOTHETICAL 460 KDA PROTEIN IN FEUA-SIGW INTERGENIC REGION [PRECURSOR]"/>
    <property type="match status" value="1"/>
</dbReference>
<reference evidence="3 4" key="1">
    <citation type="submission" date="2019-07" db="EMBL/GenBank/DDBJ databases">
        <title>Genome sequencing of 100 strains of the haloalkaliphilic chemolithoautotrophic sulfur-oxidizing bacterium Thioalkalivibrio.</title>
        <authorList>
            <person name="Muyzer G."/>
        </authorList>
    </citation>
    <scope>NUCLEOTIDE SEQUENCE [LARGE SCALE GENOMIC DNA]</scope>
    <source>
        <strain evidence="3 4">ASO4-4</strain>
    </source>
</reference>
<name>A0A562RQ96_9BACT</name>
<dbReference type="Pfam" id="PF20732">
    <property type="entry name" value="NamZ_C"/>
    <property type="match status" value="1"/>
</dbReference>
<dbReference type="Gene3D" id="3.90.1150.140">
    <property type="match status" value="1"/>
</dbReference>
<dbReference type="EMBL" id="VLLC01000014">
    <property type="protein sequence ID" value="TWI71212.1"/>
    <property type="molecule type" value="Genomic_DNA"/>
</dbReference>
<dbReference type="InterPro" id="IPR048502">
    <property type="entry name" value="NamZ_N"/>
</dbReference>
<evidence type="ECO:0000259" key="2">
    <source>
        <dbReference type="Pfam" id="PF20732"/>
    </source>
</evidence>
<gene>
    <name evidence="3" type="ORF">LZ24_02012</name>
</gene>
<dbReference type="PANTHER" id="PTHR42915:SF1">
    <property type="entry name" value="PEPTIDOGLYCAN BETA-N-ACETYLMURAMIDASE NAMZ"/>
    <property type="match status" value="1"/>
</dbReference>
<feature type="domain" description="Peptidoglycan beta-N-acetylmuramidase NamZ N-terminal" evidence="1">
    <location>
        <begin position="23"/>
        <end position="224"/>
    </location>
</feature>
<dbReference type="RefSeq" id="WP_144685037.1">
    <property type="nucleotide sequence ID" value="NZ_VLLC01000014.1"/>
</dbReference>
<comment type="caution">
    <text evidence="3">The sequence shown here is derived from an EMBL/GenBank/DDBJ whole genome shotgun (WGS) entry which is preliminary data.</text>
</comment>
<keyword evidence="4" id="KW-1185">Reference proteome</keyword>
<dbReference type="Proteomes" id="UP000318307">
    <property type="component" value="Unassembled WGS sequence"/>
</dbReference>
<dbReference type="InterPro" id="IPR008302">
    <property type="entry name" value="NamZ"/>
</dbReference>
<dbReference type="InterPro" id="IPR048503">
    <property type="entry name" value="NamZ_C"/>
</dbReference>
<proteinExistence type="predicted"/>
<evidence type="ECO:0000313" key="3">
    <source>
        <dbReference type="EMBL" id="TWI71212.1"/>
    </source>
</evidence>